<gene>
    <name evidence="10" type="ORF">L2Y54_10145</name>
</gene>
<dbReference type="Pfam" id="PF04143">
    <property type="entry name" value="Sulf_transp"/>
    <property type="match status" value="1"/>
</dbReference>
<keyword evidence="11" id="KW-1185">Reference proteome</keyword>
<evidence type="ECO:0000313" key="10">
    <source>
        <dbReference type="EMBL" id="UJS26377.1"/>
    </source>
</evidence>
<feature type="transmembrane region" description="Helical" evidence="9">
    <location>
        <begin position="144"/>
        <end position="165"/>
    </location>
</feature>
<feature type="transmembrane region" description="Helical" evidence="9">
    <location>
        <begin position="12"/>
        <end position="33"/>
    </location>
</feature>
<dbReference type="EMBL" id="CP091244">
    <property type="protein sequence ID" value="UJS26377.1"/>
    <property type="molecule type" value="Genomic_DNA"/>
</dbReference>
<name>A0ABY3T3D9_9GAMM</name>
<dbReference type="Proteomes" id="UP001054801">
    <property type="component" value="Chromosome"/>
</dbReference>
<protein>
    <submittedName>
        <fullName evidence="10">YeeE/YedE family protein</fullName>
    </submittedName>
</protein>
<feature type="transmembrane region" description="Helical" evidence="9">
    <location>
        <begin position="77"/>
        <end position="95"/>
    </location>
</feature>
<dbReference type="InterPro" id="IPR007272">
    <property type="entry name" value="Sulf_transp_TsuA/YedE"/>
</dbReference>
<dbReference type="PANTHER" id="PTHR30574:SF1">
    <property type="entry name" value="SULPHUR TRANSPORT DOMAIN-CONTAINING PROTEIN"/>
    <property type="match status" value="1"/>
</dbReference>
<sequence>MERVPQTSKPFLSPLVAGVGLGVTLFGMFVVTAHGLGGFGLFRGFAAWLGNAVATSWASANGYFAPLLASGNPLNDWITWETVGIAIGALVGSVLARRFKPHIERGSQVRVGTRLGLALFGGILTGMGAALARGCTSGTGLSGSATLAVAGFVFLLAFFVTGILVSMQTRRLWE</sequence>
<keyword evidence="6 9" id="KW-1133">Transmembrane helix</keyword>
<evidence type="ECO:0000256" key="5">
    <source>
        <dbReference type="ARBA" id="ARBA00022692"/>
    </source>
</evidence>
<comment type="subcellular location">
    <subcellularLocation>
        <location evidence="1">Cell inner membrane</location>
        <topology evidence="1">Multi-pass membrane protein</topology>
    </subcellularLocation>
</comment>
<reference evidence="10" key="1">
    <citation type="journal article" date="2022" name="Microorganisms">
        <title>Two New Species of Filamentous Sulfur Bacteria of the Genus Thiothrix, Thiothrix winogradskyi sp. nov. and 'Candidatus Thiothrix sulfatifontis' sp. nov.</title>
        <authorList>
            <person name="Ravin N.V."/>
            <person name="Rossetti S."/>
            <person name="Beletsky A.V."/>
            <person name="Kadnikov V.V."/>
            <person name="Rudenko T.S."/>
            <person name="Smolyakov D.D."/>
            <person name="Moskvitina M.I."/>
            <person name="Gureeva M.V."/>
            <person name="Mardanov A.V."/>
            <person name="Grabovich M.Y."/>
        </authorList>
    </citation>
    <scope>NUCLEOTIDE SEQUENCE</scope>
    <source>
        <strain evidence="10">CT3</strain>
    </source>
</reference>
<evidence type="ECO:0000256" key="1">
    <source>
        <dbReference type="ARBA" id="ARBA00004429"/>
    </source>
</evidence>
<accession>A0ABY3T3D9</accession>
<evidence type="ECO:0000256" key="9">
    <source>
        <dbReference type="SAM" id="Phobius"/>
    </source>
</evidence>
<keyword evidence="2" id="KW-0813">Transport</keyword>
<evidence type="ECO:0000256" key="4">
    <source>
        <dbReference type="ARBA" id="ARBA00022519"/>
    </source>
</evidence>
<keyword evidence="7 9" id="KW-0472">Membrane</keyword>
<organism evidence="10 11">
    <name type="scientific">Thiothrix winogradskyi</name>
    <dbReference type="NCBI Taxonomy" id="96472"/>
    <lineage>
        <taxon>Bacteria</taxon>
        <taxon>Pseudomonadati</taxon>
        <taxon>Pseudomonadota</taxon>
        <taxon>Gammaproteobacteria</taxon>
        <taxon>Thiotrichales</taxon>
        <taxon>Thiotrichaceae</taxon>
        <taxon>Thiothrix</taxon>
    </lineage>
</organism>
<comment type="similarity">
    <text evidence="8">Belongs to the TsuA/YedE (TC 9.B.102) family.</text>
</comment>
<dbReference type="RefSeq" id="WP_236501761.1">
    <property type="nucleotide sequence ID" value="NZ_CP091244.1"/>
</dbReference>
<evidence type="ECO:0000256" key="7">
    <source>
        <dbReference type="ARBA" id="ARBA00023136"/>
    </source>
</evidence>
<dbReference type="PANTHER" id="PTHR30574">
    <property type="entry name" value="INNER MEMBRANE PROTEIN YEDE"/>
    <property type="match status" value="1"/>
</dbReference>
<evidence type="ECO:0000256" key="6">
    <source>
        <dbReference type="ARBA" id="ARBA00022989"/>
    </source>
</evidence>
<evidence type="ECO:0000256" key="3">
    <source>
        <dbReference type="ARBA" id="ARBA00022475"/>
    </source>
</evidence>
<keyword evidence="5 9" id="KW-0812">Transmembrane</keyword>
<proteinExistence type="inferred from homology"/>
<feature type="transmembrane region" description="Helical" evidence="9">
    <location>
        <begin position="45"/>
        <end position="65"/>
    </location>
</feature>
<keyword evidence="4" id="KW-0997">Cell inner membrane</keyword>
<keyword evidence="3" id="KW-1003">Cell membrane</keyword>
<evidence type="ECO:0000256" key="2">
    <source>
        <dbReference type="ARBA" id="ARBA00022448"/>
    </source>
</evidence>
<feature type="transmembrane region" description="Helical" evidence="9">
    <location>
        <begin position="115"/>
        <end position="132"/>
    </location>
</feature>
<evidence type="ECO:0000256" key="8">
    <source>
        <dbReference type="ARBA" id="ARBA00035655"/>
    </source>
</evidence>
<evidence type="ECO:0000313" key="11">
    <source>
        <dbReference type="Proteomes" id="UP001054801"/>
    </source>
</evidence>